<accession>A0ACB8RKN5</accession>
<proteinExistence type="predicted"/>
<evidence type="ECO:0000313" key="1">
    <source>
        <dbReference type="EMBL" id="KAI0044615.1"/>
    </source>
</evidence>
<sequence>MYPCFQEALCIIDKLGASLSYSASACDNIAELWSLHELENPDKRARAAIAVLEPILSATPTQTVEELTGSISSAMSRWTDVVEEYPNPALPVDDLVLTLIIEEGDEKVQDLLEEVQASLESGTLEMAAAYVHVKAIPEVIRQASSLRSDLNEKLRKPSGSNLDLHAVAQQYKGALDFVKISAYLFKASEVWYSLVKDRQEVLESRARLDT</sequence>
<evidence type="ECO:0000313" key="2">
    <source>
        <dbReference type="Proteomes" id="UP000814033"/>
    </source>
</evidence>
<comment type="caution">
    <text evidence="1">The sequence shown here is derived from an EMBL/GenBank/DDBJ whole genome shotgun (WGS) entry which is preliminary data.</text>
</comment>
<dbReference type="EMBL" id="MU275977">
    <property type="protein sequence ID" value="KAI0044615.1"/>
    <property type="molecule type" value="Genomic_DNA"/>
</dbReference>
<name>A0ACB8RKN5_9AGAM</name>
<dbReference type="Proteomes" id="UP000814033">
    <property type="component" value="Unassembled WGS sequence"/>
</dbReference>
<gene>
    <name evidence="1" type="ORF">FA95DRAFT_1562072</name>
</gene>
<organism evidence="1 2">
    <name type="scientific">Auriscalpium vulgare</name>
    <dbReference type="NCBI Taxonomy" id="40419"/>
    <lineage>
        <taxon>Eukaryota</taxon>
        <taxon>Fungi</taxon>
        <taxon>Dikarya</taxon>
        <taxon>Basidiomycota</taxon>
        <taxon>Agaricomycotina</taxon>
        <taxon>Agaricomycetes</taxon>
        <taxon>Russulales</taxon>
        <taxon>Auriscalpiaceae</taxon>
        <taxon>Auriscalpium</taxon>
    </lineage>
</organism>
<protein>
    <submittedName>
        <fullName evidence="1">Uncharacterized protein</fullName>
    </submittedName>
</protein>
<reference evidence="1" key="1">
    <citation type="submission" date="2021-02" db="EMBL/GenBank/DDBJ databases">
        <authorList>
            <consortium name="DOE Joint Genome Institute"/>
            <person name="Ahrendt S."/>
            <person name="Looney B.P."/>
            <person name="Miyauchi S."/>
            <person name="Morin E."/>
            <person name="Drula E."/>
            <person name="Courty P.E."/>
            <person name="Chicoki N."/>
            <person name="Fauchery L."/>
            <person name="Kohler A."/>
            <person name="Kuo A."/>
            <person name="Labutti K."/>
            <person name="Pangilinan J."/>
            <person name="Lipzen A."/>
            <person name="Riley R."/>
            <person name="Andreopoulos W."/>
            <person name="He G."/>
            <person name="Johnson J."/>
            <person name="Barry K.W."/>
            <person name="Grigoriev I.V."/>
            <person name="Nagy L."/>
            <person name="Hibbett D."/>
            <person name="Henrissat B."/>
            <person name="Matheny P.B."/>
            <person name="Labbe J."/>
            <person name="Martin F."/>
        </authorList>
    </citation>
    <scope>NUCLEOTIDE SEQUENCE</scope>
    <source>
        <strain evidence="1">FP105234-sp</strain>
    </source>
</reference>
<reference evidence="1" key="2">
    <citation type="journal article" date="2022" name="New Phytol.">
        <title>Evolutionary transition to the ectomycorrhizal habit in the genomes of a hyperdiverse lineage of mushroom-forming fungi.</title>
        <authorList>
            <person name="Looney B."/>
            <person name="Miyauchi S."/>
            <person name="Morin E."/>
            <person name="Drula E."/>
            <person name="Courty P.E."/>
            <person name="Kohler A."/>
            <person name="Kuo A."/>
            <person name="LaButti K."/>
            <person name="Pangilinan J."/>
            <person name="Lipzen A."/>
            <person name="Riley R."/>
            <person name="Andreopoulos W."/>
            <person name="He G."/>
            <person name="Johnson J."/>
            <person name="Nolan M."/>
            <person name="Tritt A."/>
            <person name="Barry K.W."/>
            <person name="Grigoriev I.V."/>
            <person name="Nagy L.G."/>
            <person name="Hibbett D."/>
            <person name="Henrissat B."/>
            <person name="Matheny P.B."/>
            <person name="Labbe J."/>
            <person name="Martin F.M."/>
        </authorList>
    </citation>
    <scope>NUCLEOTIDE SEQUENCE</scope>
    <source>
        <strain evidence="1">FP105234-sp</strain>
    </source>
</reference>
<keyword evidence="2" id="KW-1185">Reference proteome</keyword>